<reference evidence="3" key="1">
    <citation type="journal article" date="2020" name="mSystems">
        <title>Genome- and Community-Level Interaction Insights into Carbon Utilization and Element Cycling Functions of Hydrothermarchaeota in Hydrothermal Sediment.</title>
        <authorList>
            <person name="Zhou Z."/>
            <person name="Liu Y."/>
            <person name="Xu W."/>
            <person name="Pan J."/>
            <person name="Luo Z.H."/>
            <person name="Li M."/>
        </authorList>
    </citation>
    <scope>NUCLEOTIDE SEQUENCE [LARGE SCALE GENOMIC DNA]</scope>
    <source>
        <strain evidence="3">HyVt-493</strain>
    </source>
</reference>
<proteinExistence type="predicted"/>
<dbReference type="InterPro" id="IPR009839">
    <property type="entry name" value="SseB_N"/>
</dbReference>
<dbReference type="EMBL" id="DRMS01000385">
    <property type="protein sequence ID" value="HFC93176.1"/>
    <property type="molecule type" value="Genomic_DNA"/>
</dbReference>
<comment type="caution">
    <text evidence="3">The sequence shown here is derived from an EMBL/GenBank/DDBJ whole genome shotgun (WGS) entry which is preliminary data.</text>
</comment>
<organism evidence="3">
    <name type="scientific">Leucothrix mucor</name>
    <dbReference type="NCBI Taxonomy" id="45248"/>
    <lineage>
        <taxon>Bacteria</taxon>
        <taxon>Pseudomonadati</taxon>
        <taxon>Pseudomonadota</taxon>
        <taxon>Gammaproteobacteria</taxon>
        <taxon>Thiotrichales</taxon>
        <taxon>Thiotrichaceae</taxon>
        <taxon>Leucothrix</taxon>
    </lineage>
</organism>
<dbReference type="Pfam" id="PF07179">
    <property type="entry name" value="SseB"/>
    <property type="match status" value="1"/>
</dbReference>
<name>A0A7V2T4I1_LEUMU</name>
<accession>A0A7V2T4I1</accession>
<evidence type="ECO:0000259" key="1">
    <source>
        <dbReference type="Pfam" id="PF07179"/>
    </source>
</evidence>
<evidence type="ECO:0000313" key="3">
    <source>
        <dbReference type="EMBL" id="HFC93176.1"/>
    </source>
</evidence>
<sequence>MLLPSNPLEQALFNSASDNSLLPTFYDLLMKSNVFILGSIIGKENGTFNINEDQEFDIQHWENEEDNSPVIPFFTSMQMLQQAIPEDTSYIEIPSTSFMEMTLGVSLVLNPNTDYGVELDFSDVSGLLDVDPVALLDEKSDDEEVEDGEMFLGILDNRPEKLCKAMTEVFSNYPEVETAYMAAIHVPSESKEAHLLIGIEGKGDLDAAIPDIADKIPEKENDSDYEMFDFYIMSDDDPEEISQFLKENNTAFYHASSTEVH</sequence>
<feature type="domain" description="SseB protein C-terminal" evidence="2">
    <location>
        <begin position="147"/>
        <end position="253"/>
    </location>
</feature>
<feature type="domain" description="SseB protein N-terminal" evidence="1">
    <location>
        <begin position="8"/>
        <end position="123"/>
    </location>
</feature>
<dbReference type="AlphaFoldDB" id="A0A7V2T4I1"/>
<dbReference type="Pfam" id="PF14581">
    <property type="entry name" value="SseB_C"/>
    <property type="match status" value="1"/>
</dbReference>
<evidence type="ECO:0008006" key="4">
    <source>
        <dbReference type="Google" id="ProtNLM"/>
    </source>
</evidence>
<dbReference type="Proteomes" id="UP000885750">
    <property type="component" value="Unassembled WGS sequence"/>
</dbReference>
<protein>
    <recommendedName>
        <fullName evidence="4">Enhanced serine sensitivity protein SseB</fullName>
    </recommendedName>
</protein>
<evidence type="ECO:0000259" key="2">
    <source>
        <dbReference type="Pfam" id="PF14581"/>
    </source>
</evidence>
<dbReference type="InterPro" id="IPR027945">
    <property type="entry name" value="SseB_C"/>
</dbReference>
<gene>
    <name evidence="3" type="ORF">ENJ51_10230</name>
</gene>